<dbReference type="EMBL" id="CAJNOL010002033">
    <property type="protein sequence ID" value="CAF1452644.1"/>
    <property type="molecule type" value="Genomic_DNA"/>
</dbReference>
<proteinExistence type="predicted"/>
<dbReference type="AlphaFoldDB" id="A0A814VH93"/>
<protein>
    <submittedName>
        <fullName evidence="1">Uncharacterized protein</fullName>
    </submittedName>
</protein>
<dbReference type="Proteomes" id="UP000663870">
    <property type="component" value="Unassembled WGS sequence"/>
</dbReference>
<organism evidence="1 3">
    <name type="scientific">Rotaria sordida</name>
    <dbReference type="NCBI Taxonomy" id="392033"/>
    <lineage>
        <taxon>Eukaryota</taxon>
        <taxon>Metazoa</taxon>
        <taxon>Spiralia</taxon>
        <taxon>Gnathifera</taxon>
        <taxon>Rotifera</taxon>
        <taxon>Eurotatoria</taxon>
        <taxon>Bdelloidea</taxon>
        <taxon>Philodinida</taxon>
        <taxon>Philodinidae</taxon>
        <taxon>Rotaria</taxon>
    </lineage>
</organism>
<evidence type="ECO:0000313" key="4">
    <source>
        <dbReference type="Proteomes" id="UP000663870"/>
    </source>
</evidence>
<accession>A0A814VH93</accession>
<evidence type="ECO:0000313" key="1">
    <source>
        <dbReference type="EMBL" id="CAF1188065.1"/>
    </source>
</evidence>
<comment type="caution">
    <text evidence="1">The sequence shown here is derived from an EMBL/GenBank/DDBJ whole genome shotgun (WGS) entry which is preliminary data.</text>
</comment>
<gene>
    <name evidence="2" type="ORF">JXQ802_LOCUS37689</name>
    <name evidence="1" type="ORF">PYM288_LOCUS24186</name>
</gene>
<sequence length="225" mass="26153">MGFFIRDLHRQIQDLHAKANDESSSLTVYRGQGMMKNEFEKMKKNYLNELFIHLLSLPCLSSLVIDCIDNVENTKHHLSSNISFTCIKILQIIINESFNRVSLPIATTEFSPIEYLVITNFLRTNELNGLLSDVPQLRRLSVHLSNQFAEKYKKKHDSIHLNHLRDVSLNIRHTTFNKFELIIKHLFKQVEVLCITSENNSTYLNEMSKKLNELTLIQHTATVNI</sequence>
<evidence type="ECO:0000313" key="2">
    <source>
        <dbReference type="EMBL" id="CAF1452644.1"/>
    </source>
</evidence>
<name>A0A814VH93_9BILA</name>
<reference evidence="1" key="1">
    <citation type="submission" date="2021-02" db="EMBL/GenBank/DDBJ databases">
        <authorList>
            <person name="Nowell W R."/>
        </authorList>
    </citation>
    <scope>NUCLEOTIDE SEQUENCE</scope>
</reference>
<dbReference type="Proteomes" id="UP000663854">
    <property type="component" value="Unassembled WGS sequence"/>
</dbReference>
<dbReference type="EMBL" id="CAJNOH010001193">
    <property type="protein sequence ID" value="CAF1188065.1"/>
    <property type="molecule type" value="Genomic_DNA"/>
</dbReference>
<keyword evidence="4" id="KW-1185">Reference proteome</keyword>
<evidence type="ECO:0000313" key="3">
    <source>
        <dbReference type="Proteomes" id="UP000663854"/>
    </source>
</evidence>